<dbReference type="InterPro" id="IPR016039">
    <property type="entry name" value="Thiolase-like"/>
</dbReference>
<proteinExistence type="predicted"/>
<dbReference type="PROSITE" id="PS00012">
    <property type="entry name" value="PHOSPHOPANTETHEINE"/>
    <property type="match status" value="1"/>
</dbReference>
<dbReference type="GO" id="GO:0032259">
    <property type="term" value="P:methylation"/>
    <property type="evidence" value="ECO:0007669"/>
    <property type="project" value="UniProtKB-KW"/>
</dbReference>
<dbReference type="InterPro" id="IPR014030">
    <property type="entry name" value="Ketoacyl_synth_N"/>
</dbReference>
<dbReference type="InterPro" id="IPR016036">
    <property type="entry name" value="Malonyl_transacylase_ACP-bd"/>
</dbReference>
<dbReference type="PANTHER" id="PTHR43775">
    <property type="entry name" value="FATTY ACID SYNTHASE"/>
    <property type="match status" value="1"/>
</dbReference>
<keyword evidence="4" id="KW-0489">Methyltransferase</keyword>
<dbReference type="Gene3D" id="3.40.50.150">
    <property type="entry name" value="Vaccinia Virus protein VP39"/>
    <property type="match status" value="1"/>
</dbReference>
<dbReference type="InterPro" id="IPR029063">
    <property type="entry name" value="SAM-dependent_MTases_sf"/>
</dbReference>
<dbReference type="SUPFAM" id="SSF52151">
    <property type="entry name" value="FabD/lysophospholipase-like"/>
    <property type="match status" value="1"/>
</dbReference>
<feature type="region of interest" description="N-terminal hotdog fold" evidence="8">
    <location>
        <begin position="1235"/>
        <end position="1358"/>
    </location>
</feature>
<dbReference type="GO" id="GO:0044550">
    <property type="term" value="P:secondary metabolite biosynthetic process"/>
    <property type="evidence" value="ECO:0007669"/>
    <property type="project" value="UniProtKB-ARBA"/>
</dbReference>
<organism evidence="12 13">
    <name type="scientific">Aspergillus bertholletiae</name>
    <dbReference type="NCBI Taxonomy" id="1226010"/>
    <lineage>
        <taxon>Eukaryota</taxon>
        <taxon>Fungi</taxon>
        <taxon>Dikarya</taxon>
        <taxon>Ascomycota</taxon>
        <taxon>Pezizomycotina</taxon>
        <taxon>Eurotiomycetes</taxon>
        <taxon>Eurotiomycetidae</taxon>
        <taxon>Eurotiales</taxon>
        <taxon>Aspergillaceae</taxon>
        <taxon>Aspergillus</taxon>
        <taxon>Aspergillus subgen. Circumdati</taxon>
    </lineage>
</organism>
<reference evidence="12 13" key="1">
    <citation type="submission" date="2019-04" db="EMBL/GenBank/DDBJ databases">
        <title>Friends and foes A comparative genomics studyof 23 Aspergillus species from section Flavi.</title>
        <authorList>
            <consortium name="DOE Joint Genome Institute"/>
            <person name="Kjaerbolling I."/>
            <person name="Vesth T."/>
            <person name="Frisvad J.C."/>
            <person name="Nybo J.L."/>
            <person name="Theobald S."/>
            <person name="Kildgaard S."/>
            <person name="Isbrandt T."/>
            <person name="Kuo A."/>
            <person name="Sato A."/>
            <person name="Lyhne E.K."/>
            <person name="Kogle M.E."/>
            <person name="Wiebenga A."/>
            <person name="Kun R.S."/>
            <person name="Lubbers R.J."/>
            <person name="Makela M.R."/>
            <person name="Barry K."/>
            <person name="Chovatia M."/>
            <person name="Clum A."/>
            <person name="Daum C."/>
            <person name="Haridas S."/>
            <person name="He G."/>
            <person name="LaButti K."/>
            <person name="Lipzen A."/>
            <person name="Mondo S."/>
            <person name="Riley R."/>
            <person name="Salamov A."/>
            <person name="Simmons B.A."/>
            <person name="Magnuson J.K."/>
            <person name="Henrissat B."/>
            <person name="Mortensen U.H."/>
            <person name="Larsen T.O."/>
            <person name="Devries R.P."/>
            <person name="Grigoriev I.V."/>
            <person name="Machida M."/>
            <person name="Baker S.E."/>
            <person name="Andersen M.R."/>
        </authorList>
    </citation>
    <scope>NUCLEOTIDE SEQUENCE [LARGE SCALE GENOMIC DNA]</scope>
    <source>
        <strain evidence="12 13">IBT 29228</strain>
    </source>
</reference>
<dbReference type="InterPro" id="IPR013217">
    <property type="entry name" value="Methyltransf_12"/>
</dbReference>
<dbReference type="Pfam" id="PF02801">
    <property type="entry name" value="Ketoacyl-synt_C"/>
    <property type="match status" value="1"/>
</dbReference>
<dbReference type="Pfam" id="PF08242">
    <property type="entry name" value="Methyltransf_12"/>
    <property type="match status" value="1"/>
</dbReference>
<sequence length="2487" mass="272099">MTISVAVFCPQSKAPSSLYLESIPSYIKSHSILRRIYKAFSTLPEVWTILVQQKPELASLTRAPRYTKILAQWLIEGDADAAASMKSSMVALPRLVIIQITQYFQFLESHGMTHANFLAQIQGAGGIQGYCGGFPTAVAIACAKDEKDLVDLACIAIQLAYAIGVFAELGDNSDISGTTTIVVRLKREGQAEELIQKFPNTYISAIADPRSVSIVGPVDQLVKLQAHANQQGLLVQCMDLQGKVHNPENADLAEELVMICHNEDLLDLPGIGSLQVPIRTNRTGDLITKGSLTEEVITTILTCRCEWFQLLSLVAVDLKRTGFDNHKVVSFGIGDCVSLMPFNKMGLKITKIDCSQQMSKRPSRLVNSSYEFPDDAIAIIGASHEEVKTDRFELQSAKSQRFYANFIDDPDRFDNRFFGINQREMTHMDPQQRILLELAYEATESSGYTRRHIRESGDSVGCFIGASFVEYLDNTSAHCPSAYTSTGTIRAFLCPAEVIDTACSSSLVAINRACKAIQTGECSMALAGGVNIITGANNFLDLAKAGFLSPTGQCKPFDKDADGYCRAEGAGLVVLKALGQAHLDGDHIMAVIPGAATNQGGLSCGITVPDSTAQMKLYRRVLQQAGISHEQITYVEAHGTGTQAGDPLEITSIRSIFGAAARLEELHLGSVKGNIGHCETAAGVVGLLKVISMLEHQAIPPQANHKTLNPSISALHPDRIAIARDIQPWNASLRIAMVNSYGAAGSNAAVLCCEGPRKTNLKDELSGPGTKQPIVISAASMSSLQNFRLSLASYLTKVAKKPTITEIGFTLGEKRQRHKYCLIFEAKDTEELVQTLSNDEAPAIERLPSSRPVVLAFGGQSAQIIGLDKGIYDHFKTFRMYINMCDDILQELGYPSILPAVFSSVNISDTVILQTGFVAIQYASALTWINAGLKVDTVVGHSLGELTALSVSGMLSIRDCLKLVAARANLMSKKWGQEKGAMLCIFGSRIQVEQLIAGYKFSKPDSFVEIACCNSSTTQVVSGDTTAITELQSDLTSRSSSFKCLRVDTSHGFHSRLVEPILNELDQVSATLEWNEPVLPIEICAPDPSSSIVPYNPSTLARNPVFFSDTVRRIEEKFGHCLWLEAGMNSLIISMVKRAISEPAGHVLHAIATNDRGVGADCISRTVSSLWRASVDVTHWSFLSEDHVGSHIWLPPYQFDVTTAWLPNIDRAAELQRQLHDAQAITMTESTPPQRKLLMVTLSHTGECGRKRRFEVAVGGERFRKLVGGHAVRHHPMSPASVYIECVAMAVGIWEGGLQEPNLEFQNLDIQSPLCLEAENVEVILDEVNAQITWDFSVISRDRVVHARGRVAKTPESKLETMVRLISKRMQFLEQNDDIDRMKSKRAYDLFSRVVTYDRFLRGIVNISMSDSEAVAEIIITADQPGQEESTVLNYYDAVTLDNFIQVVGLLMNTSDMVNETEVMICSGIGSSVFSKSCNMTDHRSWKVYASFIPTSQSQAIGDVFTFSKDSSVAVAFTECHFTKLDISRLERLLGLANRPVGDKQAQRLDPSNLAISVSGKTNGTLGVTLDDSNASPLDEIKTPDSLELNLREMLATYTGAAVPTIRDETLVTDLGLDSLAATELAEELQSAYEIAINGQDILSMSVTELENLLRRPTGSHFEECIPKQTTPTEGNSTLARKLNTLIVETTGALSSAITGQMTLEEVGVDSLALTEISIDEVLVAIGASHTSKFGSSGGFATPPKLERPQFSQLSSSPVNDDIRVKLDPKLGLEAANAQFENAARDRSFRDYCNEIAMEQDKLTLAYILEAFKTLNLDLSLLNEGDYVPNVNCVPKHSKLLQRLWDILEKHGVVTRDIVTIMRGSQPASSPPSSHLHEEFMKRHPAYAIEAQLMALTGPRLAECLEGKVDPIQLLFGTSKSAGILEQFYGQSPMLSTMTDQLVTFIIGCTDLTPGAKQATFRILEVGGRTGGTTARLAERLASFNVSVEYIFTDMSPTLVSKARRRFAQYSWMSFETLGLELPTPAHLRTRFDIIIGTNCVHATSDKVATTSRLREMLHDDGCLVLSEVTHIIDWYDIVFGMLDGWWLADGGSSYPLQSAEAWMTTFQKAGFSSGMFSEGDSDDSNIQQLLIGCSREINRPPDGNFMQPAAMSYQRHTVIYKEVDGVQIEADIFLPKRPPKVNMPIALLLHGGGHMTLSKRAIRPAQTAHLLANDILPISLDYRLCPEINVIDGAMTDVRDAFSWIRNTLPSLADSKGLTVDTERIVVIGWSTGGHLAMSTAWTVDKTPPKAILSFYAPTDFQSPEAFTPSYGSPVPHRALKQHILEANLSKTISKHDIISGDASELEWMNPSDLRSDILLSLFFESKEYGMCLLLNGKQGTSETVASLLSQPPSKERQAAICPTARVQAGEYNVPTYIIHGTLDDTASFEAASKFQKELGLKGVKSGFTALKNGNHLFDLNLKPGMAAWDQQVAPGYQFLFDALEV</sequence>
<dbReference type="Pfam" id="PF20434">
    <property type="entry name" value="BD-FAE"/>
    <property type="match status" value="1"/>
</dbReference>
<dbReference type="GO" id="GO:0006633">
    <property type="term" value="P:fatty acid biosynthetic process"/>
    <property type="evidence" value="ECO:0007669"/>
    <property type="project" value="TreeGrafter"/>
</dbReference>
<dbReference type="Pfam" id="PF00698">
    <property type="entry name" value="Acyl_transf_1"/>
    <property type="match status" value="1"/>
</dbReference>
<dbReference type="InterPro" id="IPR014043">
    <property type="entry name" value="Acyl_transferase_dom"/>
</dbReference>
<dbReference type="InterPro" id="IPR049900">
    <property type="entry name" value="PKS_mFAS_DH"/>
</dbReference>
<dbReference type="SMART" id="SM00827">
    <property type="entry name" value="PKS_AT"/>
    <property type="match status" value="1"/>
</dbReference>
<keyword evidence="2" id="KW-0596">Phosphopantetheine</keyword>
<feature type="region of interest" description="C-terminal hotdog fold" evidence="8">
    <location>
        <begin position="1377"/>
        <end position="1531"/>
    </location>
</feature>
<dbReference type="Proteomes" id="UP000326198">
    <property type="component" value="Unassembled WGS sequence"/>
</dbReference>
<comment type="pathway">
    <text evidence="1">Secondary metabolite biosynthesis; terpenoid biosynthesis.</text>
</comment>
<evidence type="ECO:0000259" key="9">
    <source>
        <dbReference type="PROSITE" id="PS50075"/>
    </source>
</evidence>
<dbReference type="InterPro" id="IPR016035">
    <property type="entry name" value="Acyl_Trfase/lysoPLipase"/>
</dbReference>
<dbReference type="Pfam" id="PF16073">
    <property type="entry name" value="SAT"/>
    <property type="match status" value="1"/>
</dbReference>
<dbReference type="InterPro" id="IPR029058">
    <property type="entry name" value="AB_hydrolase_fold"/>
</dbReference>
<evidence type="ECO:0000256" key="3">
    <source>
        <dbReference type="ARBA" id="ARBA00022553"/>
    </source>
</evidence>
<feature type="domain" description="Carrier" evidence="9">
    <location>
        <begin position="1585"/>
        <end position="1661"/>
    </location>
</feature>
<dbReference type="InterPro" id="IPR001227">
    <property type="entry name" value="Ac_transferase_dom_sf"/>
</dbReference>
<dbReference type="PROSITE" id="PS50075">
    <property type="entry name" value="CARRIER"/>
    <property type="match status" value="1"/>
</dbReference>
<keyword evidence="13" id="KW-1185">Reference proteome</keyword>
<keyword evidence="5" id="KW-0808">Transferase</keyword>
<dbReference type="Pfam" id="PF00550">
    <property type="entry name" value="PP-binding"/>
    <property type="match status" value="1"/>
</dbReference>
<dbReference type="InterPro" id="IPR041068">
    <property type="entry name" value="HTH_51"/>
</dbReference>
<feature type="domain" description="Ketosynthase family 3 (KS3)" evidence="10">
    <location>
        <begin position="344"/>
        <end position="754"/>
    </location>
</feature>
<dbReference type="InterPro" id="IPR050091">
    <property type="entry name" value="PKS_NRPS_Biosynth_Enz"/>
</dbReference>
<evidence type="ECO:0000256" key="8">
    <source>
        <dbReference type="PROSITE-ProRule" id="PRU01363"/>
    </source>
</evidence>
<dbReference type="SUPFAM" id="SSF47336">
    <property type="entry name" value="ACP-like"/>
    <property type="match status" value="1"/>
</dbReference>
<feature type="domain" description="PKS/mFAS DH" evidence="11">
    <location>
        <begin position="1235"/>
        <end position="1531"/>
    </location>
</feature>
<dbReference type="Pfam" id="PF00109">
    <property type="entry name" value="ketoacyl-synt"/>
    <property type="match status" value="1"/>
</dbReference>
<evidence type="ECO:0000313" key="12">
    <source>
        <dbReference type="EMBL" id="KAE8374371.1"/>
    </source>
</evidence>
<dbReference type="PROSITE" id="PS52019">
    <property type="entry name" value="PKS_MFAS_DH"/>
    <property type="match status" value="1"/>
</dbReference>
<dbReference type="InterPro" id="IPR014031">
    <property type="entry name" value="Ketoacyl_synth_C"/>
</dbReference>
<keyword evidence="6" id="KW-0511">Multifunctional enzyme</keyword>
<dbReference type="SUPFAM" id="SSF53901">
    <property type="entry name" value="Thiolase-like"/>
    <property type="match status" value="1"/>
</dbReference>
<dbReference type="InterPro" id="IPR020841">
    <property type="entry name" value="PKS_Beta-ketoAc_synthase_dom"/>
</dbReference>
<dbReference type="SMART" id="SM00825">
    <property type="entry name" value="PKS_KS"/>
    <property type="match status" value="1"/>
</dbReference>
<feature type="active site" description="Proton donor; for dehydratase activity" evidence="8">
    <location>
        <position position="1442"/>
    </location>
</feature>
<dbReference type="EMBL" id="ML736286">
    <property type="protein sequence ID" value="KAE8374371.1"/>
    <property type="molecule type" value="Genomic_DNA"/>
</dbReference>
<dbReference type="OrthoDB" id="429813at2759"/>
<dbReference type="CDD" id="cd00833">
    <property type="entry name" value="PKS"/>
    <property type="match status" value="1"/>
</dbReference>
<dbReference type="Gene3D" id="3.30.70.3290">
    <property type="match status" value="1"/>
</dbReference>
<keyword evidence="3" id="KW-0597">Phosphoprotein</keyword>
<dbReference type="PANTHER" id="PTHR43775:SF21">
    <property type="entry name" value="NON-REDUCING POLYKETIDE SYNTHASE AUSA-RELATED"/>
    <property type="match status" value="1"/>
</dbReference>
<name>A0A5N7AWZ4_9EURO</name>
<evidence type="ECO:0000256" key="4">
    <source>
        <dbReference type="ARBA" id="ARBA00022603"/>
    </source>
</evidence>
<comment type="catalytic activity">
    <reaction evidence="7">
        <text>3 malonyl-CoA + acetyl-CoA + 2 S-adenosyl-L-methionine = 3,5-dimethylorsellinate + 2 S-adenosyl-L-homocysteine + 3 CO2 + 4 CoA</text>
        <dbReference type="Rhea" id="RHEA:49628"/>
        <dbReference type="ChEBI" id="CHEBI:16526"/>
        <dbReference type="ChEBI" id="CHEBI:57287"/>
        <dbReference type="ChEBI" id="CHEBI:57288"/>
        <dbReference type="ChEBI" id="CHEBI:57384"/>
        <dbReference type="ChEBI" id="CHEBI:57856"/>
        <dbReference type="ChEBI" id="CHEBI:59789"/>
        <dbReference type="ChEBI" id="CHEBI:131856"/>
    </reaction>
    <physiologicalReaction direction="left-to-right" evidence="7">
        <dbReference type="Rhea" id="RHEA:49629"/>
    </physiologicalReaction>
</comment>
<evidence type="ECO:0008006" key="14">
    <source>
        <dbReference type="Google" id="ProtNLM"/>
    </source>
</evidence>
<evidence type="ECO:0000259" key="10">
    <source>
        <dbReference type="PROSITE" id="PS52004"/>
    </source>
</evidence>
<evidence type="ECO:0000256" key="2">
    <source>
        <dbReference type="ARBA" id="ARBA00022450"/>
    </source>
</evidence>
<evidence type="ECO:0000256" key="7">
    <source>
        <dbReference type="ARBA" id="ARBA00047988"/>
    </source>
</evidence>
<feature type="active site" description="Proton acceptor; for dehydratase activity" evidence="8">
    <location>
        <position position="1270"/>
    </location>
</feature>
<dbReference type="PROSITE" id="PS52004">
    <property type="entry name" value="KS3_2"/>
    <property type="match status" value="1"/>
</dbReference>
<protein>
    <recommendedName>
        <fullName evidence="14">Polyketide synthase</fullName>
    </recommendedName>
</protein>
<dbReference type="SUPFAM" id="SSF53474">
    <property type="entry name" value="alpha/beta-Hydrolases"/>
    <property type="match status" value="1"/>
</dbReference>
<dbReference type="Gene3D" id="3.10.129.110">
    <property type="entry name" value="Polyketide synthase dehydratase"/>
    <property type="match status" value="1"/>
</dbReference>
<dbReference type="Gene3D" id="3.40.47.10">
    <property type="match status" value="1"/>
</dbReference>
<dbReference type="GO" id="GO:0008168">
    <property type="term" value="F:methyltransferase activity"/>
    <property type="evidence" value="ECO:0007669"/>
    <property type="project" value="UniProtKB-KW"/>
</dbReference>
<dbReference type="InterPro" id="IPR049492">
    <property type="entry name" value="BD-FAE-like_dom"/>
</dbReference>
<evidence type="ECO:0000256" key="5">
    <source>
        <dbReference type="ARBA" id="ARBA00022679"/>
    </source>
</evidence>
<accession>A0A5N7AWZ4</accession>
<dbReference type="InterPro" id="IPR032088">
    <property type="entry name" value="SAT"/>
</dbReference>
<dbReference type="InterPro" id="IPR006162">
    <property type="entry name" value="Ppantetheine_attach_site"/>
</dbReference>
<dbReference type="GO" id="GO:0004312">
    <property type="term" value="F:fatty acid synthase activity"/>
    <property type="evidence" value="ECO:0007669"/>
    <property type="project" value="TreeGrafter"/>
</dbReference>
<evidence type="ECO:0000256" key="1">
    <source>
        <dbReference type="ARBA" id="ARBA00004721"/>
    </source>
</evidence>
<dbReference type="InterPro" id="IPR036736">
    <property type="entry name" value="ACP-like_sf"/>
</dbReference>
<dbReference type="InterPro" id="IPR042104">
    <property type="entry name" value="PKS_dehydratase_sf"/>
</dbReference>
<evidence type="ECO:0000256" key="6">
    <source>
        <dbReference type="ARBA" id="ARBA00023268"/>
    </source>
</evidence>
<dbReference type="Gene3D" id="1.10.1200.10">
    <property type="entry name" value="ACP-like"/>
    <property type="match status" value="1"/>
</dbReference>
<evidence type="ECO:0000313" key="13">
    <source>
        <dbReference type="Proteomes" id="UP000326198"/>
    </source>
</evidence>
<dbReference type="Gene3D" id="3.40.50.1820">
    <property type="entry name" value="alpha/beta hydrolase"/>
    <property type="match status" value="1"/>
</dbReference>
<gene>
    <name evidence="12" type="ORF">BDV26DRAFT_300248</name>
</gene>
<dbReference type="SUPFAM" id="SSF53335">
    <property type="entry name" value="S-adenosyl-L-methionine-dependent methyltransferases"/>
    <property type="match status" value="1"/>
</dbReference>
<dbReference type="Gene3D" id="3.40.366.10">
    <property type="entry name" value="Malonyl-Coenzyme A Acyl Carrier Protein, domain 2"/>
    <property type="match status" value="2"/>
</dbReference>
<dbReference type="Pfam" id="PF18558">
    <property type="entry name" value="HTH_51"/>
    <property type="match status" value="1"/>
</dbReference>
<dbReference type="SUPFAM" id="SSF55048">
    <property type="entry name" value="Probable ACP-binding domain of malonyl-CoA ACP transacylase"/>
    <property type="match status" value="1"/>
</dbReference>
<evidence type="ECO:0000259" key="11">
    <source>
        <dbReference type="PROSITE" id="PS52019"/>
    </source>
</evidence>
<dbReference type="InterPro" id="IPR009081">
    <property type="entry name" value="PP-bd_ACP"/>
</dbReference>